<evidence type="ECO:0000256" key="5">
    <source>
        <dbReference type="ARBA" id="ARBA00022801"/>
    </source>
</evidence>
<evidence type="ECO:0000256" key="10">
    <source>
        <dbReference type="ARBA" id="ARBA00034103"/>
    </source>
</evidence>
<dbReference type="SMR" id="B3SST5"/>
<dbReference type="EMBL" id="MN684338">
    <property type="protein sequence ID" value="QMV83138.1"/>
    <property type="molecule type" value="mRNA"/>
</dbReference>
<keyword evidence="4" id="KW-0719">Serine esterase</keyword>
<comment type="subcellular location">
    <subcellularLocation>
        <location evidence="10">Synapse</location>
    </subcellularLocation>
</comment>
<proteinExistence type="evidence at transcript level"/>
<dbReference type="GO" id="GO:0001507">
    <property type="term" value="P:acetylcholine catabolic process in synaptic cleft"/>
    <property type="evidence" value="ECO:0007669"/>
    <property type="project" value="InterPro"/>
</dbReference>
<organism evidence="15">
    <name type="scientific">Bemisia tabaci</name>
    <name type="common">Sweetpotato whitefly</name>
    <name type="synonym">Aleurodes tabaci</name>
    <dbReference type="NCBI Taxonomy" id="7038"/>
    <lineage>
        <taxon>Eukaryota</taxon>
        <taxon>Metazoa</taxon>
        <taxon>Ecdysozoa</taxon>
        <taxon>Arthropoda</taxon>
        <taxon>Hexapoda</taxon>
        <taxon>Insecta</taxon>
        <taxon>Pterygota</taxon>
        <taxon>Neoptera</taxon>
        <taxon>Paraneoptera</taxon>
        <taxon>Hemiptera</taxon>
        <taxon>Sternorrhyncha</taxon>
        <taxon>Aleyrodoidea</taxon>
        <taxon>Aleyrodidae</taxon>
        <taxon>Aleyrodinae</taxon>
        <taxon>Bemisia</taxon>
    </lineage>
</organism>
<dbReference type="Gene3D" id="3.40.50.1820">
    <property type="entry name" value="alpha/beta hydrolase"/>
    <property type="match status" value="1"/>
</dbReference>
<dbReference type="InterPro" id="IPR019819">
    <property type="entry name" value="Carboxylesterase_B_CS"/>
</dbReference>
<evidence type="ECO:0000259" key="14">
    <source>
        <dbReference type="Pfam" id="PF00135"/>
    </source>
</evidence>
<dbReference type="ChEMBL" id="CHEMBL2366409"/>
<gene>
    <name evidence="15" type="primary">ace2</name>
</gene>
<dbReference type="CDD" id="cd00312">
    <property type="entry name" value="Esterase_lipase"/>
    <property type="match status" value="1"/>
</dbReference>
<dbReference type="GO" id="GO:0003990">
    <property type="term" value="F:acetylcholinesterase activity"/>
    <property type="evidence" value="ECO:0007669"/>
    <property type="project" value="UniProtKB-EC"/>
</dbReference>
<evidence type="ECO:0000313" key="16">
    <source>
        <dbReference type="EMBL" id="ABV45415.1"/>
    </source>
</evidence>
<dbReference type="InterPro" id="IPR001445">
    <property type="entry name" value="Acylcholinesterase_insect"/>
</dbReference>
<dbReference type="EMBL" id="EF675189">
    <property type="protein sequence ID" value="ABV45414.1"/>
    <property type="molecule type" value="mRNA"/>
</dbReference>
<feature type="region of interest" description="Disordered" evidence="13">
    <location>
        <begin position="1"/>
        <end position="20"/>
    </location>
</feature>
<evidence type="ECO:0000256" key="4">
    <source>
        <dbReference type="ARBA" id="ARBA00022487"/>
    </source>
</evidence>
<dbReference type="EMBL" id="EF675190">
    <property type="protein sequence ID" value="ABV45415.1"/>
    <property type="molecule type" value="mRNA"/>
</dbReference>
<dbReference type="InterPro" id="IPR029058">
    <property type="entry name" value="AB_hydrolase_fold"/>
</dbReference>
<evidence type="ECO:0000256" key="13">
    <source>
        <dbReference type="SAM" id="MobiDB-lite"/>
    </source>
</evidence>
<keyword evidence="7" id="KW-0770">Synapse</keyword>
<evidence type="ECO:0000256" key="12">
    <source>
        <dbReference type="PIRSR" id="PIRSR600997-1"/>
    </source>
</evidence>
<evidence type="ECO:0000313" key="17">
    <source>
        <dbReference type="EMBL" id="QMV83138.1"/>
    </source>
</evidence>
<dbReference type="InterPro" id="IPR019826">
    <property type="entry name" value="Carboxylesterase_B_AS"/>
</dbReference>
<protein>
    <recommendedName>
        <fullName evidence="3">Acetylcholinesterase</fullName>
        <ecNumber evidence="2">3.1.1.7</ecNumber>
    </recommendedName>
</protein>
<keyword evidence="5" id="KW-0378">Hydrolase</keyword>
<dbReference type="EC" id="3.1.1.7" evidence="2"/>
<dbReference type="GO" id="GO:0019695">
    <property type="term" value="P:choline metabolic process"/>
    <property type="evidence" value="ECO:0007669"/>
    <property type="project" value="TreeGrafter"/>
</dbReference>
<evidence type="ECO:0000256" key="8">
    <source>
        <dbReference type="ARBA" id="ARBA00023157"/>
    </source>
</evidence>
<dbReference type="GO" id="GO:0043083">
    <property type="term" value="C:synaptic cleft"/>
    <property type="evidence" value="ECO:0007669"/>
    <property type="project" value="GOC"/>
</dbReference>
<dbReference type="FunFam" id="3.40.50.1820:FF:000029">
    <property type="entry name" value="Acetylcholinesterase"/>
    <property type="match status" value="1"/>
</dbReference>
<sequence>MATPATTRVVTQRQRREPCPRGTKELWPLALTLCAVLGLAAGHPSHRKHHGQTSHLNNHKNHNFDEDHYASFAAYQEPSNKTGTSNGDRKFKAGEEERKYIFDGQRRFKSLEHERHTHADYEESFVNDPLVVRTKSGLIRGVEKQVMGHKVHVFTGIPFAKPPVGMLRFRKPVEIDPWRGVLNATSLPNSCYQERLEYFPGFQGEEMWNPNTNISEDCLYLNLWVPQKMRLRHRRHIHQKAPVLIWIYGGGYMTGTSTLELYDADIVAGVCNVIVASLQYRVGSFGFLYLKPLLPEGIEEAPGNMGLWDQAMAIKWIKDNIAAFGGDPDMLTLFGESAGGSSVNIHLISPVTKGLARRGILQSGTLNMPWSYMEAEKAMQIGKILVDDCNCNSSQLEENPTKVFACMRAVDAKIVSSQQWSSYFGILGYPSAPTIDGEFLPKHPLELMKDQNFEDIELLIGSNRDEGTYFLLYDFLEFFEKDGPSLLQRDKFLDIIHTIFKNFSPLEKEAIIFQYTDWENLGDGYTNQKMIGEIVGDYFFICPSNYFAQVMSDNGAKIYYYYFTQRTSTNLWGEWMGVMHGDEVEYVFGHPLNMSLQYNARERDLSNRIMEAFSKFAMTGKPTGEDVTWPQYTRSNPQYFIFHATTSGLGSGPRLTACQFWNEFLPKLRNVSENISSTTDIKSCCSQEMSLGDCNNTALRVSDSGGRAAPEMGFLLLALFPVLLTSIR</sequence>
<feature type="active site" description="Acyl-ester intermediate" evidence="12">
    <location>
        <position position="337"/>
    </location>
</feature>
<dbReference type="SUPFAM" id="SSF53474">
    <property type="entry name" value="alpha/beta-Hydrolases"/>
    <property type="match status" value="1"/>
</dbReference>
<comment type="similarity">
    <text evidence="1">Belongs to the type-B carboxylesterase/lipase family.</text>
</comment>
<evidence type="ECO:0000256" key="11">
    <source>
        <dbReference type="ARBA" id="ARBA00048484"/>
    </source>
</evidence>
<keyword evidence="8" id="KW-1015">Disulfide bond</keyword>
<dbReference type="GO" id="GO:0045202">
    <property type="term" value="C:synapse"/>
    <property type="evidence" value="ECO:0007669"/>
    <property type="project" value="UniProtKB-SubCell"/>
</dbReference>
<feature type="region of interest" description="Disordered" evidence="13">
    <location>
        <begin position="43"/>
        <end position="63"/>
    </location>
</feature>
<reference evidence="15" key="1">
    <citation type="journal article" date="2008" name="Insect Biochem. Mol. Biol.">
        <title>Organophosphates' resistance in the B-biotype of Bemisia tabaci (Hemiptera: Aleyrodidae) is associated with a point mutation in an ace1-type acetylcholinesterase and overexpression of carboxylesterase.</title>
        <authorList>
            <person name="Alon M."/>
            <person name="Alon F."/>
            <person name="Nauen R."/>
            <person name="Morin S."/>
        </authorList>
    </citation>
    <scope>NUCLEOTIDE SEQUENCE</scope>
    <source>
        <strain evidence="16">SUD-S</strain>
    </source>
</reference>
<dbReference type="AlphaFoldDB" id="B3SST5"/>
<dbReference type="Pfam" id="PF00135">
    <property type="entry name" value="COesterase"/>
    <property type="match status" value="1"/>
</dbReference>
<dbReference type="PANTHER" id="PTHR43918">
    <property type="entry name" value="ACETYLCHOLINESTERASE"/>
    <property type="match status" value="1"/>
</dbReference>
<feature type="active site" description="Charge relay system" evidence="12">
    <location>
        <position position="466"/>
    </location>
</feature>
<dbReference type="GO" id="GO:0005886">
    <property type="term" value="C:plasma membrane"/>
    <property type="evidence" value="ECO:0007669"/>
    <property type="project" value="TreeGrafter"/>
</dbReference>
<dbReference type="PROSITE" id="PS00122">
    <property type="entry name" value="CARBOXYLESTERASE_B_1"/>
    <property type="match status" value="1"/>
</dbReference>
<dbReference type="InterPro" id="IPR000997">
    <property type="entry name" value="Cholinesterase"/>
</dbReference>
<dbReference type="PRINTS" id="PR00878">
    <property type="entry name" value="CHOLNESTRASE"/>
</dbReference>
<feature type="compositionally biased region" description="Low complexity" evidence="13">
    <location>
        <begin position="1"/>
        <end position="12"/>
    </location>
</feature>
<evidence type="ECO:0000256" key="1">
    <source>
        <dbReference type="ARBA" id="ARBA00005964"/>
    </source>
</evidence>
<dbReference type="InterPro" id="IPR002018">
    <property type="entry name" value="CarbesteraseB"/>
</dbReference>
<dbReference type="PROSITE" id="PS00941">
    <property type="entry name" value="CARBOXYLESTERASE_B_2"/>
    <property type="match status" value="1"/>
</dbReference>
<evidence type="ECO:0000313" key="15">
    <source>
        <dbReference type="EMBL" id="ABV45414.1"/>
    </source>
</evidence>
<evidence type="ECO:0000256" key="2">
    <source>
        <dbReference type="ARBA" id="ARBA00013276"/>
    </source>
</evidence>
<evidence type="ECO:0000256" key="3">
    <source>
        <dbReference type="ARBA" id="ARBA00020419"/>
    </source>
</evidence>
<name>B3SST5_BEMTA</name>
<feature type="active site" description="Charge relay system" evidence="12">
    <location>
        <position position="580"/>
    </location>
</feature>
<comment type="catalytic activity">
    <reaction evidence="11">
        <text>acetylcholine + H2O = choline + acetate + H(+)</text>
        <dbReference type="Rhea" id="RHEA:17561"/>
        <dbReference type="ChEBI" id="CHEBI:15354"/>
        <dbReference type="ChEBI" id="CHEBI:15355"/>
        <dbReference type="ChEBI" id="CHEBI:15377"/>
        <dbReference type="ChEBI" id="CHEBI:15378"/>
        <dbReference type="ChEBI" id="CHEBI:30089"/>
        <dbReference type="EC" id="3.1.1.7"/>
    </reaction>
</comment>
<keyword evidence="9" id="KW-0325">Glycoprotein</keyword>
<feature type="compositionally biased region" description="Basic residues" evidence="13">
    <location>
        <begin position="44"/>
        <end position="61"/>
    </location>
</feature>
<reference evidence="17" key="2">
    <citation type="submission" date="2019-11" db="EMBL/GenBank/DDBJ databases">
        <authorList>
            <person name="Zubair M."/>
            <person name="Amin I."/>
            <person name="Mansoor S."/>
        </authorList>
    </citation>
    <scope>NUCLEOTIDE SEQUENCE</scope>
</reference>
<dbReference type="GO" id="GO:0005615">
    <property type="term" value="C:extracellular space"/>
    <property type="evidence" value="ECO:0007669"/>
    <property type="project" value="TreeGrafter"/>
</dbReference>
<dbReference type="PANTHER" id="PTHR43918:SF13">
    <property type="entry name" value="ACETYLCHOLINESTERASE"/>
    <property type="match status" value="1"/>
</dbReference>
<dbReference type="PRINTS" id="PR00880">
    <property type="entry name" value="ACHEINSECT"/>
</dbReference>
<dbReference type="InterPro" id="IPR050654">
    <property type="entry name" value="AChE-related_enzymes"/>
</dbReference>
<dbReference type="ESTHER" id="bemta-ACHE2">
    <property type="family name" value="ACHE"/>
</dbReference>
<feature type="domain" description="Carboxylesterase type B" evidence="14">
    <location>
        <begin position="130"/>
        <end position="661"/>
    </location>
</feature>
<evidence type="ECO:0000256" key="9">
    <source>
        <dbReference type="ARBA" id="ARBA00023180"/>
    </source>
</evidence>
<keyword evidence="6" id="KW-0531">Neurotransmitter degradation</keyword>
<accession>B3SST5</accession>
<evidence type="ECO:0000256" key="7">
    <source>
        <dbReference type="ARBA" id="ARBA00023018"/>
    </source>
</evidence>
<evidence type="ECO:0000256" key="6">
    <source>
        <dbReference type="ARBA" id="ARBA00022867"/>
    </source>
</evidence>